<dbReference type="InParanoid" id="A0A3P8XPX5"/>
<sequence>MEELRWRINQLERDKLELASKHNHQVSSLESQVARLRASVERGEAQRQTLEYDMAVVRKEAGLERRDAQEQMAALSMQNQQLMVHTAELQQKVCDLQKALDITRKAREEDQHALQQEVEERDRLVLSTNAENDQLVSKNTQLHKLLQEQEETLQELKKRMGEVQREKERDGEALRRQTSELGCITDREDRIKKELEAALQRGRSLEANIESERAAHLESKFNSEIIQLRIRDLEAALQVEKSSQAEALSSLEMVKQQFREVEKAYSTERAQGQEATQRLAQFEKEHLISEAELCRAVEEEKRVTSQLRLQLQEQNARHTDSQTQLDTARQRVGFLEEVCDSWKRELQQILDHHNIGEPQSSDVPVCEGEEEKHNLTAVMDLLRRTLTSYRTNLDRTTAEVQDQQQQTNRLVQEFQFNQNLLSEQKKHVKECRSALSDCNVELQRLRAECSQKTFQTERLQTDFQTALKNWEREREGEREKERERTAELHEEIQKISQLYQKDSQEKLSFLHGLYQRLLAGCVLISQPQCILGSFTWTELCDVITEHINALTSDLTHANEKVVQLESVCDSKSVCVSELKQSQECVLVRLEETVRQKEEAWMAQRREMEQQHKHAVSQLQGKIQVYCSQLEEVHQRLSSLERQCSQLTSDLSKIKRALSQSDLQGSALLSACSLLIGAVTHLSHATHTLRTQKALLTHRLARSEGLETGIRTLVQALGDGEAERNGGGGLRRWRSCVVCVIAVNRLCVLGRKSRVLFRMRCRGYPSLGVSVPVWPPLENGLTAPSKGEEEQKDEGRGGECVRWFRCKGLCSFIVSSMAKIQDVLAHTAPSSEVLLSAAQNSLSGLLEGLLTPPDPPSPSARTLGPLVTRLGQGLNPLTDKQISCKRLVASLQQHFLVFTQRLHSAEVERRSLRVQLANRKRVAKDKRQPAHNDPDIHLVPAERFRSVCEELREALQREQQAQSLLKQQADQLDHLGRRMDTLIQEDREREHTLTQAVQSLSEARKEVRHKEQSLRVLGKHLSGLQQQKKNLEESVHHAENAICMTAKSTDSLVNYMKAVEDSYREVRDHIVQSRSTATGEDLPLPLPKVHLNLMGTERLLGRPDFASCQSLVGMFSEVYHAVCSRIGSLEREISAHQSHVSALRTELHDACLRENLCFIPASWVMSAFHSSTLCYNVNGIPGV</sequence>
<keyword evidence="3" id="KW-1185">Reference proteome</keyword>
<feature type="coiled-coil region" evidence="1">
    <location>
        <begin position="379"/>
        <end position="448"/>
    </location>
</feature>
<evidence type="ECO:0000256" key="1">
    <source>
        <dbReference type="SAM" id="Coils"/>
    </source>
</evidence>
<keyword evidence="1" id="KW-0175">Coiled coil</keyword>
<feature type="coiled-coil region" evidence="1">
    <location>
        <begin position="132"/>
        <end position="215"/>
    </location>
</feature>
<dbReference type="GeneTree" id="ENSGT00940000167699"/>
<reference evidence="3" key="1">
    <citation type="journal article" date="2014" name="PLoS ONE">
        <title>The genome and linkage map of the northern pike (Esox lucius): conserved synteny revealed between the salmonid sister group and the Neoteleostei.</title>
        <authorList>
            <person name="Rondeau E.B."/>
            <person name="Minkley D.R."/>
            <person name="Leong J.S."/>
            <person name="Messmer A.M."/>
            <person name="Jantzen J.R."/>
            <person name="von Schalburg K.R."/>
            <person name="Lemon C."/>
            <person name="Bird N.H."/>
            <person name="Koop B.F."/>
        </authorList>
    </citation>
    <scope>NUCLEOTIDE SEQUENCE</scope>
</reference>
<dbReference type="PANTHER" id="PTHR37476">
    <property type="entry name" value="COILED-COIL DOMAIN-CONTAINING PROTEIN 171"/>
    <property type="match status" value="1"/>
</dbReference>
<feature type="coiled-coil region" evidence="1">
    <location>
        <begin position="1013"/>
        <end position="1040"/>
    </location>
</feature>
<feature type="coiled-coil region" evidence="1">
    <location>
        <begin position="547"/>
        <end position="656"/>
    </location>
</feature>
<dbReference type="Proteomes" id="UP000265140">
    <property type="component" value="Chromosome 24"/>
</dbReference>
<feature type="coiled-coil region" evidence="1">
    <location>
        <begin position="1"/>
        <end position="78"/>
    </location>
</feature>
<name>A0A3P8XPX5_ESOLU</name>
<reference evidence="2" key="3">
    <citation type="submission" date="2025-08" db="UniProtKB">
        <authorList>
            <consortium name="Ensembl"/>
        </authorList>
    </citation>
    <scope>IDENTIFICATION</scope>
</reference>
<dbReference type="Bgee" id="ENSELUG00000006334">
    <property type="expression patterns" value="Expressed in testis and 13 other cell types or tissues"/>
</dbReference>
<dbReference type="PANTHER" id="PTHR37476:SF1">
    <property type="entry name" value="COILED-COIL DOMAIN-CONTAINING PROTEIN 171"/>
    <property type="match status" value="1"/>
</dbReference>
<evidence type="ECO:0008006" key="4">
    <source>
        <dbReference type="Google" id="ProtNLM"/>
    </source>
</evidence>
<reference evidence="2" key="2">
    <citation type="submission" date="2020-02" db="EMBL/GenBank/DDBJ databases">
        <title>Esox lucius (northern pike) genome, fEsoLuc1, primary haplotype.</title>
        <authorList>
            <person name="Myers G."/>
            <person name="Karagic N."/>
            <person name="Meyer A."/>
            <person name="Pippel M."/>
            <person name="Reichard M."/>
            <person name="Winkler S."/>
            <person name="Tracey A."/>
            <person name="Sims Y."/>
            <person name="Howe K."/>
            <person name="Rhie A."/>
            <person name="Formenti G."/>
            <person name="Durbin R."/>
            <person name="Fedrigo O."/>
            <person name="Jarvis E.D."/>
        </authorList>
    </citation>
    <scope>NUCLEOTIDE SEQUENCE [LARGE SCALE GENOMIC DNA]</scope>
</reference>
<dbReference type="AlphaFoldDB" id="A0A3P8XPX5"/>
<feature type="coiled-coil region" evidence="1">
    <location>
        <begin position="940"/>
        <end position="984"/>
    </location>
</feature>
<proteinExistence type="predicted"/>
<organism evidence="2 3">
    <name type="scientific">Esox lucius</name>
    <name type="common">Northern pike</name>
    <dbReference type="NCBI Taxonomy" id="8010"/>
    <lineage>
        <taxon>Eukaryota</taxon>
        <taxon>Metazoa</taxon>
        <taxon>Chordata</taxon>
        <taxon>Craniata</taxon>
        <taxon>Vertebrata</taxon>
        <taxon>Euteleostomi</taxon>
        <taxon>Actinopterygii</taxon>
        <taxon>Neopterygii</taxon>
        <taxon>Teleostei</taxon>
        <taxon>Protacanthopterygii</taxon>
        <taxon>Esociformes</taxon>
        <taxon>Esocidae</taxon>
        <taxon>Esox</taxon>
    </lineage>
</organism>
<dbReference type="STRING" id="8010.ENSELUP00000005283"/>
<evidence type="ECO:0000313" key="3">
    <source>
        <dbReference type="Proteomes" id="UP000265140"/>
    </source>
</evidence>
<dbReference type="Ensembl" id="ENSELUT00000010927.3">
    <property type="protein sequence ID" value="ENSELUP00000005283.3"/>
    <property type="gene ID" value="ENSELUG00000006334.3"/>
</dbReference>
<reference evidence="2" key="4">
    <citation type="submission" date="2025-09" db="UniProtKB">
        <authorList>
            <consortium name="Ensembl"/>
        </authorList>
    </citation>
    <scope>IDENTIFICATION</scope>
</reference>
<dbReference type="OMA" id="HAENAIC"/>
<accession>A0A3P8XPX5</accession>
<evidence type="ECO:0000313" key="2">
    <source>
        <dbReference type="Ensembl" id="ENSELUP00000005283.3"/>
    </source>
</evidence>
<feature type="coiled-coil region" evidence="1">
    <location>
        <begin position="297"/>
        <end position="345"/>
    </location>
</feature>
<protein>
    <recommendedName>
        <fullName evidence="4">Coiled-coil domain containing 171</fullName>
    </recommendedName>
</protein>